<feature type="transmembrane region" description="Helical" evidence="6">
    <location>
        <begin position="397"/>
        <end position="417"/>
    </location>
</feature>
<keyword evidence="2 6" id="KW-0813">Transport</keyword>
<keyword evidence="4 6" id="KW-1133">Transmembrane helix</keyword>
<dbReference type="AlphaFoldDB" id="A0AAV2H0Z9"/>
<dbReference type="SUPFAM" id="SSF118215">
    <property type="entry name" value="Proton glutamate symport protein"/>
    <property type="match status" value="1"/>
</dbReference>
<accession>A0AAV2H0Z9</accession>
<evidence type="ECO:0000313" key="8">
    <source>
        <dbReference type="EMBL" id="CAL1527171.1"/>
    </source>
</evidence>
<comment type="subcellular location">
    <subcellularLocation>
        <location evidence="1 6">Membrane</location>
        <topology evidence="1 6">Multi-pass membrane protein</topology>
    </subcellularLocation>
</comment>
<organism evidence="8 9">
    <name type="scientific">Lymnaea stagnalis</name>
    <name type="common">Great pond snail</name>
    <name type="synonym">Helix stagnalis</name>
    <dbReference type="NCBI Taxonomy" id="6523"/>
    <lineage>
        <taxon>Eukaryota</taxon>
        <taxon>Metazoa</taxon>
        <taxon>Spiralia</taxon>
        <taxon>Lophotrochozoa</taxon>
        <taxon>Mollusca</taxon>
        <taxon>Gastropoda</taxon>
        <taxon>Heterobranchia</taxon>
        <taxon>Euthyneura</taxon>
        <taxon>Panpulmonata</taxon>
        <taxon>Hygrophila</taxon>
        <taxon>Lymnaeoidea</taxon>
        <taxon>Lymnaeidae</taxon>
        <taxon>Lymnaea</taxon>
    </lineage>
</organism>
<feature type="transmembrane region" description="Helical" evidence="6">
    <location>
        <begin position="246"/>
        <end position="263"/>
    </location>
</feature>
<feature type="compositionally biased region" description="Basic and acidic residues" evidence="7">
    <location>
        <begin position="1"/>
        <end position="13"/>
    </location>
</feature>
<name>A0AAV2H0Z9_LYMST</name>
<dbReference type="PANTHER" id="PTHR11958:SF63">
    <property type="entry name" value="AMINO ACID TRANSPORTER"/>
    <property type="match status" value="1"/>
</dbReference>
<keyword evidence="3 6" id="KW-0812">Transmembrane</keyword>
<feature type="transmembrane region" description="Helical" evidence="6">
    <location>
        <begin position="108"/>
        <end position="130"/>
    </location>
</feature>
<feature type="transmembrane region" description="Helical" evidence="6">
    <location>
        <begin position="37"/>
        <end position="56"/>
    </location>
</feature>
<dbReference type="GO" id="GO:0015175">
    <property type="term" value="F:neutral L-amino acid transmembrane transporter activity"/>
    <property type="evidence" value="ECO:0007669"/>
    <property type="project" value="TreeGrafter"/>
</dbReference>
<dbReference type="GO" id="GO:0005313">
    <property type="term" value="F:L-glutamate transmembrane transporter activity"/>
    <property type="evidence" value="ECO:0007669"/>
    <property type="project" value="TreeGrafter"/>
</dbReference>
<dbReference type="Proteomes" id="UP001497497">
    <property type="component" value="Unassembled WGS sequence"/>
</dbReference>
<dbReference type="PANTHER" id="PTHR11958">
    <property type="entry name" value="SODIUM/DICARBOXYLATE SYMPORTER-RELATED"/>
    <property type="match status" value="1"/>
</dbReference>
<gene>
    <name evidence="8" type="ORF">GSLYS_00001348001</name>
</gene>
<dbReference type="PRINTS" id="PR00173">
    <property type="entry name" value="EDTRNSPORT"/>
</dbReference>
<evidence type="ECO:0000256" key="7">
    <source>
        <dbReference type="SAM" id="MobiDB-lite"/>
    </source>
</evidence>
<dbReference type="Pfam" id="PF00375">
    <property type="entry name" value="SDF"/>
    <property type="match status" value="1"/>
</dbReference>
<dbReference type="GO" id="GO:0015501">
    <property type="term" value="F:glutamate:sodium symporter activity"/>
    <property type="evidence" value="ECO:0007669"/>
    <property type="project" value="TreeGrafter"/>
</dbReference>
<reference evidence="8 9" key="1">
    <citation type="submission" date="2024-04" db="EMBL/GenBank/DDBJ databases">
        <authorList>
            <consortium name="Genoscope - CEA"/>
            <person name="William W."/>
        </authorList>
    </citation>
    <scope>NUCLEOTIDE SEQUENCE [LARGE SCALE GENOMIC DNA]</scope>
</reference>
<evidence type="ECO:0000256" key="4">
    <source>
        <dbReference type="ARBA" id="ARBA00022989"/>
    </source>
</evidence>
<feature type="transmembrane region" description="Helical" evidence="6">
    <location>
        <begin position="216"/>
        <end position="234"/>
    </location>
</feature>
<evidence type="ECO:0000256" key="2">
    <source>
        <dbReference type="ARBA" id="ARBA00022448"/>
    </source>
</evidence>
<feature type="region of interest" description="Disordered" evidence="7">
    <location>
        <begin position="1"/>
        <end position="20"/>
    </location>
</feature>
<dbReference type="EMBL" id="CAXITT010000013">
    <property type="protein sequence ID" value="CAL1527171.1"/>
    <property type="molecule type" value="Genomic_DNA"/>
</dbReference>
<evidence type="ECO:0000256" key="1">
    <source>
        <dbReference type="ARBA" id="ARBA00004141"/>
    </source>
</evidence>
<comment type="caution">
    <text evidence="8">The sequence shown here is derived from an EMBL/GenBank/DDBJ whole genome shotgun (WGS) entry which is preliminary data.</text>
</comment>
<keyword evidence="9" id="KW-1185">Reference proteome</keyword>
<feature type="transmembrane region" description="Helical" evidence="6">
    <location>
        <begin position="423"/>
        <end position="447"/>
    </location>
</feature>
<evidence type="ECO:0000256" key="5">
    <source>
        <dbReference type="ARBA" id="ARBA00023136"/>
    </source>
</evidence>
<dbReference type="InterPro" id="IPR001991">
    <property type="entry name" value="Na-dicarboxylate_symporter"/>
</dbReference>
<evidence type="ECO:0000256" key="3">
    <source>
        <dbReference type="ARBA" id="ARBA00022692"/>
    </source>
</evidence>
<comment type="similarity">
    <text evidence="6">Belongs to the dicarboxylate/amino acid:cation symporter (DAACS) (TC 2.A.23) family.</text>
</comment>
<sequence>MNSLLHESDVRKQETRHRRPVNREQLRRGCALCLKNNGFLLLNCVGIFLGFLIGLTVKSTNPSADTLMWIGLPGELYMRVLKVVILPLIVCTVISGTASTDATSSGRIGVVAISYIILTNAVCGVFGLVLCLLVKPGSVAGQTDQVAVLDTKNLQTVDILTDFIRNIFPDNIVGAALQLTQTKYTEQLSTELYNVSGTPVNITGKSLSKSLGTVPGTNILGLIVVSAAIGIAASKAGDKVRRFTEFFQAGAVIIFNLFNWLKWSTPVGVVSLIARAVSGMDDVSTAFTSMAMFVLVAAGGNLMCQLLVHGPLYFIFTRKSPIRFLMIVAKPWMMAFGAASSAIPLPELMTISAEEYQIDPRVSGFVLPFSITLNRDGSCLFVSATCLFLAQYSGIPLSTGIVLTIGLLSILSSLAIPNVPSSSVVSVLIILGSVGIPATSIGLVMAVEWINDRMRTTTNLVSHLLAVIVTWRLCRNSFKSTNEKSLHLNDVAEMEIFVK</sequence>
<protein>
    <recommendedName>
        <fullName evidence="6">Amino acid transporter</fullName>
    </recommendedName>
</protein>
<dbReference type="InterPro" id="IPR036458">
    <property type="entry name" value="Na:dicarbo_symporter_sf"/>
</dbReference>
<keyword evidence="5 6" id="KW-0472">Membrane</keyword>
<feature type="transmembrane region" description="Helical" evidence="6">
    <location>
        <begin position="76"/>
        <end position="96"/>
    </location>
</feature>
<dbReference type="Gene3D" id="1.10.3860.10">
    <property type="entry name" value="Sodium:dicarboxylate symporter"/>
    <property type="match status" value="1"/>
</dbReference>
<dbReference type="InterPro" id="IPR050746">
    <property type="entry name" value="DAACS"/>
</dbReference>
<dbReference type="GO" id="GO:0005886">
    <property type="term" value="C:plasma membrane"/>
    <property type="evidence" value="ECO:0007669"/>
    <property type="project" value="TreeGrafter"/>
</dbReference>
<keyword evidence="6" id="KW-0769">Symport</keyword>
<proteinExistence type="inferred from homology"/>
<evidence type="ECO:0000256" key="6">
    <source>
        <dbReference type="RuleBase" id="RU361216"/>
    </source>
</evidence>
<evidence type="ECO:0000313" key="9">
    <source>
        <dbReference type="Proteomes" id="UP001497497"/>
    </source>
</evidence>